<name>A0ABR0CUX2_9LAMI</name>
<comment type="similarity">
    <text evidence="5">Belongs to the CAF1 family.</text>
</comment>
<reference evidence="18 19" key="1">
    <citation type="journal article" date="2023" name="bioRxiv">
        <title>Genome report: Whole genome sequence and annotation of Penstemon davidsonii.</title>
        <authorList>
            <person name="Ostevik K.L."/>
            <person name="Alabady M."/>
            <person name="Zhang M."/>
            <person name="Rausher M.D."/>
        </authorList>
    </citation>
    <scope>NUCLEOTIDE SEQUENCE [LARGE SCALE GENOMIC DNA]</scope>
    <source>
        <strain evidence="18">DNT005</strain>
        <tissue evidence="18">Whole leaf</tissue>
    </source>
</reference>
<evidence type="ECO:0000256" key="6">
    <source>
        <dbReference type="ARBA" id="ARBA00011757"/>
    </source>
</evidence>
<dbReference type="PANTHER" id="PTHR10797">
    <property type="entry name" value="CCR4-NOT TRANSCRIPTION COMPLEX SUBUNIT"/>
    <property type="match status" value="1"/>
</dbReference>
<keyword evidence="8" id="KW-0963">Cytoplasm</keyword>
<evidence type="ECO:0000313" key="19">
    <source>
        <dbReference type="Proteomes" id="UP001291926"/>
    </source>
</evidence>
<dbReference type="EMBL" id="JAYDYQ010002685">
    <property type="protein sequence ID" value="KAK4480867.1"/>
    <property type="molecule type" value="Genomic_DNA"/>
</dbReference>
<proteinExistence type="inferred from homology"/>
<evidence type="ECO:0000256" key="14">
    <source>
        <dbReference type="ARBA" id="ARBA00023015"/>
    </source>
</evidence>
<evidence type="ECO:0000256" key="9">
    <source>
        <dbReference type="ARBA" id="ARBA00022722"/>
    </source>
</evidence>
<comment type="function">
    <text evidence="17">Ubiquitous transcription factor required for a diverse set of processes. It is a component of the CCR4 complex involved in the control of gene expression.</text>
</comment>
<keyword evidence="10" id="KW-0479">Metal-binding</keyword>
<dbReference type="InterPro" id="IPR012337">
    <property type="entry name" value="RNaseH-like_sf"/>
</dbReference>
<evidence type="ECO:0000256" key="13">
    <source>
        <dbReference type="ARBA" id="ARBA00022884"/>
    </source>
</evidence>
<dbReference type="SUPFAM" id="SSF53098">
    <property type="entry name" value="Ribonuclease H-like"/>
    <property type="match status" value="1"/>
</dbReference>
<evidence type="ECO:0000256" key="1">
    <source>
        <dbReference type="ARBA" id="ARBA00001663"/>
    </source>
</evidence>
<protein>
    <recommendedName>
        <fullName evidence="7">poly(A)-specific ribonuclease</fullName>
        <ecNumber evidence="7">3.1.13.4</ecNumber>
    </recommendedName>
</protein>
<comment type="cofactor">
    <cofactor evidence="2">
        <name>a divalent metal cation</name>
        <dbReference type="ChEBI" id="CHEBI:60240"/>
    </cofactor>
</comment>
<evidence type="ECO:0000256" key="11">
    <source>
        <dbReference type="ARBA" id="ARBA00022801"/>
    </source>
</evidence>
<evidence type="ECO:0000256" key="12">
    <source>
        <dbReference type="ARBA" id="ARBA00022839"/>
    </source>
</evidence>
<gene>
    <name evidence="18" type="ORF">RD792_011719</name>
</gene>
<dbReference type="InterPro" id="IPR039637">
    <property type="entry name" value="CNOT7/CNOT8/Pop2"/>
</dbReference>
<keyword evidence="13" id="KW-0694">RNA-binding</keyword>
<evidence type="ECO:0000256" key="15">
    <source>
        <dbReference type="ARBA" id="ARBA00023163"/>
    </source>
</evidence>
<keyword evidence="16" id="KW-0539">Nucleus</keyword>
<comment type="caution">
    <text evidence="18">The sequence shown here is derived from an EMBL/GenBank/DDBJ whole genome shotgun (WGS) entry which is preliminary data.</text>
</comment>
<keyword evidence="19" id="KW-1185">Reference proteome</keyword>
<dbReference type="Gene3D" id="3.30.420.10">
    <property type="entry name" value="Ribonuclease H-like superfamily/Ribonuclease H"/>
    <property type="match status" value="1"/>
</dbReference>
<dbReference type="Pfam" id="PF04857">
    <property type="entry name" value="CAF1"/>
    <property type="match status" value="1"/>
</dbReference>
<evidence type="ECO:0000256" key="17">
    <source>
        <dbReference type="ARBA" id="ARBA00025148"/>
    </source>
</evidence>
<keyword evidence="12" id="KW-0269">Exonuclease</keyword>
<comment type="subcellular location">
    <subcellularLocation>
        <location evidence="4">Cytoplasm</location>
    </subcellularLocation>
    <subcellularLocation>
        <location evidence="3">Nucleus</location>
    </subcellularLocation>
</comment>
<evidence type="ECO:0000313" key="18">
    <source>
        <dbReference type="EMBL" id="KAK4480867.1"/>
    </source>
</evidence>
<keyword evidence="9" id="KW-0540">Nuclease</keyword>
<evidence type="ECO:0000256" key="5">
    <source>
        <dbReference type="ARBA" id="ARBA00008372"/>
    </source>
</evidence>
<dbReference type="InterPro" id="IPR006941">
    <property type="entry name" value="RNase_CAF1"/>
</dbReference>
<evidence type="ECO:0000256" key="4">
    <source>
        <dbReference type="ARBA" id="ARBA00004496"/>
    </source>
</evidence>
<sequence>MAAVDPPPVDVIRSVWSDNLEDEFSQIRDLIDNYSCISMDTEFPGVIIPLPPTPIRNPTAYYEHLKSNVNALKLIQVGITLVDSSGSRYTWEFNFRDFDVSRDPHAQSSIKLLRDDGMNFDTMREFGISASHFAELKMSSGLVCSDYVTYVTFHGGYDLGYLIKALTGRNLPETLPEFVDLLTVFFGKRVYDVKIIIKSFVELHGGLDTVARLLGIERSVGRKHQAGSDSLLTWLVYENVMARYFGNGADEGVLDRFGCVIYGLEN</sequence>
<keyword evidence="14" id="KW-0805">Transcription regulation</keyword>
<evidence type="ECO:0000256" key="3">
    <source>
        <dbReference type="ARBA" id="ARBA00004123"/>
    </source>
</evidence>
<evidence type="ECO:0000256" key="10">
    <source>
        <dbReference type="ARBA" id="ARBA00022723"/>
    </source>
</evidence>
<keyword evidence="11" id="KW-0378">Hydrolase</keyword>
<evidence type="ECO:0000256" key="16">
    <source>
        <dbReference type="ARBA" id="ARBA00023242"/>
    </source>
</evidence>
<evidence type="ECO:0000256" key="2">
    <source>
        <dbReference type="ARBA" id="ARBA00001968"/>
    </source>
</evidence>
<dbReference type="Proteomes" id="UP001291926">
    <property type="component" value="Unassembled WGS sequence"/>
</dbReference>
<dbReference type="InterPro" id="IPR036397">
    <property type="entry name" value="RNaseH_sf"/>
</dbReference>
<keyword evidence="15" id="KW-0804">Transcription</keyword>
<evidence type="ECO:0000256" key="8">
    <source>
        <dbReference type="ARBA" id="ARBA00022490"/>
    </source>
</evidence>
<organism evidence="18 19">
    <name type="scientific">Penstemon davidsonii</name>
    <dbReference type="NCBI Taxonomy" id="160366"/>
    <lineage>
        <taxon>Eukaryota</taxon>
        <taxon>Viridiplantae</taxon>
        <taxon>Streptophyta</taxon>
        <taxon>Embryophyta</taxon>
        <taxon>Tracheophyta</taxon>
        <taxon>Spermatophyta</taxon>
        <taxon>Magnoliopsida</taxon>
        <taxon>eudicotyledons</taxon>
        <taxon>Gunneridae</taxon>
        <taxon>Pentapetalae</taxon>
        <taxon>asterids</taxon>
        <taxon>lamiids</taxon>
        <taxon>Lamiales</taxon>
        <taxon>Plantaginaceae</taxon>
        <taxon>Cheloneae</taxon>
        <taxon>Penstemon</taxon>
    </lineage>
</organism>
<accession>A0ABR0CUX2</accession>
<evidence type="ECO:0000256" key="7">
    <source>
        <dbReference type="ARBA" id="ARBA00012161"/>
    </source>
</evidence>
<comment type="subunit">
    <text evidence="6">Component of the CCR4-NOT complex, at least composed of CRR4 and CAF1 proteins.</text>
</comment>
<comment type="catalytic activity">
    <reaction evidence="1">
        <text>Exonucleolytic cleavage of poly(A) to 5'-AMP.</text>
        <dbReference type="EC" id="3.1.13.4"/>
    </reaction>
</comment>
<dbReference type="EC" id="3.1.13.4" evidence="7"/>